<dbReference type="AlphaFoldDB" id="A0A1X1Y5Q3"/>
<dbReference type="SUPFAM" id="SSF143011">
    <property type="entry name" value="RelE-like"/>
    <property type="match status" value="1"/>
</dbReference>
<keyword evidence="2" id="KW-1277">Toxin-antitoxin system</keyword>
<dbReference type="OrthoDB" id="5326046at2"/>
<dbReference type="EMBL" id="LQPE01000063">
    <property type="protein sequence ID" value="ORW06399.1"/>
    <property type="molecule type" value="Genomic_DNA"/>
</dbReference>
<evidence type="ECO:0000313" key="3">
    <source>
        <dbReference type="EMBL" id="ORW06399.1"/>
    </source>
</evidence>
<dbReference type="InterPro" id="IPR007712">
    <property type="entry name" value="RelE/ParE_toxin"/>
</dbReference>
<comment type="caution">
    <text evidence="3">The sequence shown here is derived from an EMBL/GenBank/DDBJ whole genome shotgun (WGS) entry which is preliminary data.</text>
</comment>
<keyword evidence="4" id="KW-1185">Reference proteome</keyword>
<dbReference type="RefSeq" id="WP_085241201.1">
    <property type="nucleotide sequence ID" value="NZ_LQPE01000063.1"/>
</dbReference>
<dbReference type="Pfam" id="PF05016">
    <property type="entry name" value="ParE_toxin"/>
    <property type="match status" value="1"/>
</dbReference>
<proteinExistence type="inferred from homology"/>
<name>A0A1X1Y5Q3_9MYCO</name>
<dbReference type="PANTHER" id="PTHR35601:SF1">
    <property type="entry name" value="TOXIN RELE"/>
    <property type="match status" value="1"/>
</dbReference>
<evidence type="ECO:0000256" key="2">
    <source>
        <dbReference type="ARBA" id="ARBA00022649"/>
    </source>
</evidence>
<organism evidence="3 4">
    <name type="scientific">Mycobacterium kyorinense</name>
    <dbReference type="NCBI Taxonomy" id="487514"/>
    <lineage>
        <taxon>Bacteria</taxon>
        <taxon>Bacillati</taxon>
        <taxon>Actinomycetota</taxon>
        <taxon>Actinomycetes</taxon>
        <taxon>Mycobacteriales</taxon>
        <taxon>Mycobacteriaceae</taxon>
        <taxon>Mycobacterium</taxon>
    </lineage>
</organism>
<sequence length="93" mass="10655">MTGDETSWSVHLSPTAVRALDRLPLKIAAAIAEFITTTLPGDPYLLSKPLRFEFAGWRVARRGDYRVTFRILEDDHVLLVGRIEHRAHVYRQP</sequence>
<dbReference type="Proteomes" id="UP000193487">
    <property type="component" value="Unassembled WGS sequence"/>
</dbReference>
<protein>
    <submittedName>
        <fullName evidence="3">Addiction module toxin RelE</fullName>
    </submittedName>
</protein>
<evidence type="ECO:0000256" key="1">
    <source>
        <dbReference type="ARBA" id="ARBA00006226"/>
    </source>
</evidence>
<comment type="similarity">
    <text evidence="1">Belongs to the RelE toxin family.</text>
</comment>
<dbReference type="Gene3D" id="3.30.2310.20">
    <property type="entry name" value="RelE-like"/>
    <property type="match status" value="1"/>
</dbReference>
<gene>
    <name evidence="3" type="ORF">AWC14_25720</name>
</gene>
<dbReference type="InterPro" id="IPR035093">
    <property type="entry name" value="RelE/ParE_toxin_dom_sf"/>
</dbReference>
<reference evidence="3 4" key="1">
    <citation type="submission" date="2016-01" db="EMBL/GenBank/DDBJ databases">
        <title>The new phylogeny of the genus Mycobacterium.</title>
        <authorList>
            <person name="Tarcisio F."/>
            <person name="Conor M."/>
            <person name="Antonella G."/>
            <person name="Elisabetta G."/>
            <person name="Giulia F.S."/>
            <person name="Sara T."/>
            <person name="Anna F."/>
            <person name="Clotilde B."/>
            <person name="Roberto B."/>
            <person name="Veronica D.S."/>
            <person name="Fabio R."/>
            <person name="Monica P."/>
            <person name="Olivier J."/>
            <person name="Enrico T."/>
            <person name="Nicola S."/>
        </authorList>
    </citation>
    <scope>NUCLEOTIDE SEQUENCE [LARGE SCALE GENOMIC DNA]</scope>
    <source>
        <strain evidence="3 4">DSM 45166</strain>
    </source>
</reference>
<evidence type="ECO:0000313" key="4">
    <source>
        <dbReference type="Proteomes" id="UP000193487"/>
    </source>
</evidence>
<dbReference type="PANTHER" id="PTHR35601">
    <property type="entry name" value="TOXIN RELE"/>
    <property type="match status" value="1"/>
</dbReference>
<accession>A0A1X1Y5Q3</accession>